<sequence>MLSCRHPCLRHMLSCRHPCLLRMLSCRHPCLFRMLSCRHPCLRRLLSCRHPCVPCVLLWVQMGEVQFEERVYPAGFWACVTRKEDLYEQSISMGFMKLMRFICKENSAGHYLGMTVPVVNAIRMLEDGSSFHKEVETAMFLPSSLQSSPPQASDPDIAIVHRGQIRVIARQFLGTTTEVTVGRQIRLLWENLSLDDQFHRDHYMVAVYENPGVPQRRNEIWFIRRHL</sequence>
<reference evidence="2" key="1">
    <citation type="submission" date="2025-08" db="UniProtKB">
        <authorList>
            <consortium name="Ensembl"/>
        </authorList>
    </citation>
    <scope>IDENTIFICATION</scope>
</reference>
<dbReference type="Pfam" id="PF04832">
    <property type="entry name" value="SOUL"/>
    <property type="match status" value="1"/>
</dbReference>
<dbReference type="Gene3D" id="3.20.80.10">
    <property type="entry name" value="Regulatory factor, effector binding domain"/>
    <property type="match status" value="1"/>
</dbReference>
<name>A0A8C7Y9Z2_9TELE</name>
<accession>A0A8C7Y9Z2</accession>
<dbReference type="InterPro" id="IPR006917">
    <property type="entry name" value="SOUL_heme-bd"/>
</dbReference>
<reference evidence="2" key="2">
    <citation type="submission" date="2025-09" db="UniProtKB">
        <authorList>
            <consortium name="Ensembl"/>
        </authorList>
    </citation>
    <scope>IDENTIFICATION</scope>
</reference>
<evidence type="ECO:0000313" key="3">
    <source>
        <dbReference type="Proteomes" id="UP000694383"/>
    </source>
</evidence>
<dbReference type="Ensembl" id="ENSOSIT00000026886.1">
    <property type="protein sequence ID" value="ENSOSIP00000025494.1"/>
    <property type="gene ID" value="ENSOSIG00000013357.1"/>
</dbReference>
<evidence type="ECO:0000256" key="1">
    <source>
        <dbReference type="ARBA" id="ARBA00009817"/>
    </source>
</evidence>
<dbReference type="InterPro" id="IPR011256">
    <property type="entry name" value="Reg_factor_effector_dom_sf"/>
</dbReference>
<comment type="similarity">
    <text evidence="1">Belongs to the HEBP family.</text>
</comment>
<dbReference type="AlphaFoldDB" id="A0A8C7Y9Z2"/>
<dbReference type="SUPFAM" id="SSF55136">
    <property type="entry name" value="Probable bacterial effector-binding domain"/>
    <property type="match status" value="1"/>
</dbReference>
<dbReference type="GeneTree" id="ENSGT00940000165109"/>
<organism evidence="2 3">
    <name type="scientific">Oryzias sinensis</name>
    <name type="common">Chinese medaka</name>
    <dbReference type="NCBI Taxonomy" id="183150"/>
    <lineage>
        <taxon>Eukaryota</taxon>
        <taxon>Metazoa</taxon>
        <taxon>Chordata</taxon>
        <taxon>Craniata</taxon>
        <taxon>Vertebrata</taxon>
        <taxon>Euteleostomi</taxon>
        <taxon>Actinopterygii</taxon>
        <taxon>Neopterygii</taxon>
        <taxon>Teleostei</taxon>
        <taxon>Neoteleostei</taxon>
        <taxon>Acanthomorphata</taxon>
        <taxon>Ovalentaria</taxon>
        <taxon>Atherinomorphae</taxon>
        <taxon>Beloniformes</taxon>
        <taxon>Adrianichthyidae</taxon>
        <taxon>Oryziinae</taxon>
        <taxon>Oryzias</taxon>
    </lineage>
</organism>
<dbReference type="GO" id="GO:0020037">
    <property type="term" value="F:heme binding"/>
    <property type="evidence" value="ECO:0007669"/>
    <property type="project" value="TreeGrafter"/>
</dbReference>
<protein>
    <submittedName>
        <fullName evidence="2">Heme-binding protein soul4</fullName>
    </submittedName>
</protein>
<dbReference type="PANTHER" id="PTHR11220:SF24">
    <property type="entry name" value="HEME-BINDING PROTEIN 1"/>
    <property type="match status" value="1"/>
</dbReference>
<evidence type="ECO:0000313" key="2">
    <source>
        <dbReference type="Ensembl" id="ENSOSIP00000025494.1"/>
    </source>
</evidence>
<keyword evidence="3" id="KW-1185">Reference proteome</keyword>
<dbReference type="Proteomes" id="UP000694383">
    <property type="component" value="Unplaced"/>
</dbReference>
<dbReference type="PANTHER" id="PTHR11220">
    <property type="entry name" value="HEME-BINDING PROTEIN-RELATED"/>
    <property type="match status" value="1"/>
</dbReference>
<proteinExistence type="inferred from homology"/>